<evidence type="ECO:0000313" key="3">
    <source>
        <dbReference type="Proteomes" id="UP000178774"/>
    </source>
</evidence>
<keyword evidence="1" id="KW-0472">Membrane</keyword>
<accession>A0A1G2HW66</accession>
<feature type="transmembrane region" description="Helical" evidence="1">
    <location>
        <begin position="21"/>
        <end position="43"/>
    </location>
</feature>
<organism evidence="2 3">
    <name type="scientific">Candidatus Staskawiczbacteria bacterium RIFCSPHIGHO2_01_FULL_41_41</name>
    <dbReference type="NCBI Taxonomy" id="1802203"/>
    <lineage>
        <taxon>Bacteria</taxon>
        <taxon>Candidatus Staskawicziibacteriota</taxon>
    </lineage>
</organism>
<evidence type="ECO:0000313" key="2">
    <source>
        <dbReference type="EMBL" id="OGZ66715.1"/>
    </source>
</evidence>
<sequence>MLTLKNISKKLRQIFWPKEGNLFSSLITGLVLAGLFSTAFYVFALPYSPGETTDPSCLPTDANCTVTESVPYTGATAAVDLGSKNITTTGTGSFGSLSLTTTSLTVGNGGTGNSSLTAYALLSGGTTTTGALQQISGVGTSGQVLTSNGAGVLPTWQTGSGGGASTALDNLASVAINTSLISDTDDTDDLGSATVEWKDIYIDGTAYIDALDLNGTAMTSTAAQLNYLNAATGTTGTATTNVVFSTSPTLVTPVLGAATGTSLALSAAANLLTLTNSTDGASVQTAILQGDRATITAADEAYATLRLSDAAGTQTEFARLTWVATDVTDLSEDGRIDLAVMTAGTLADEVQLDGTSFAPSASDGNALG</sequence>
<dbReference type="AlphaFoldDB" id="A0A1G2HW66"/>
<proteinExistence type="predicted"/>
<reference evidence="2 3" key="1">
    <citation type="journal article" date="2016" name="Nat. Commun.">
        <title>Thousands of microbial genomes shed light on interconnected biogeochemical processes in an aquifer system.</title>
        <authorList>
            <person name="Anantharaman K."/>
            <person name="Brown C.T."/>
            <person name="Hug L.A."/>
            <person name="Sharon I."/>
            <person name="Castelle C.J."/>
            <person name="Probst A.J."/>
            <person name="Thomas B.C."/>
            <person name="Singh A."/>
            <person name="Wilkins M.J."/>
            <person name="Karaoz U."/>
            <person name="Brodie E.L."/>
            <person name="Williams K.H."/>
            <person name="Hubbard S.S."/>
            <person name="Banfield J.F."/>
        </authorList>
    </citation>
    <scope>NUCLEOTIDE SEQUENCE [LARGE SCALE GENOMIC DNA]</scope>
</reference>
<gene>
    <name evidence="2" type="ORF">A2822_00780</name>
</gene>
<name>A0A1G2HW66_9BACT</name>
<dbReference type="Proteomes" id="UP000178774">
    <property type="component" value="Unassembled WGS sequence"/>
</dbReference>
<keyword evidence="1" id="KW-0812">Transmembrane</keyword>
<feature type="non-terminal residue" evidence="2">
    <location>
        <position position="368"/>
    </location>
</feature>
<comment type="caution">
    <text evidence="2">The sequence shown here is derived from an EMBL/GenBank/DDBJ whole genome shotgun (WGS) entry which is preliminary data.</text>
</comment>
<protein>
    <submittedName>
        <fullName evidence="2">Uncharacterized protein</fullName>
    </submittedName>
</protein>
<evidence type="ECO:0000256" key="1">
    <source>
        <dbReference type="SAM" id="Phobius"/>
    </source>
</evidence>
<dbReference type="EMBL" id="MHOP01000002">
    <property type="protein sequence ID" value="OGZ66715.1"/>
    <property type="molecule type" value="Genomic_DNA"/>
</dbReference>
<keyword evidence="1" id="KW-1133">Transmembrane helix</keyword>